<keyword evidence="2" id="KW-0732">Signal</keyword>
<comment type="similarity">
    <text evidence="1">Belongs to the metallo-beta-lactamase superfamily. Class-B beta-lactamase family.</text>
</comment>
<dbReference type="AlphaFoldDB" id="A5G6Y8"/>
<dbReference type="EMBL" id="CP000698">
    <property type="protein sequence ID" value="ABQ27556.1"/>
    <property type="molecule type" value="Genomic_DNA"/>
</dbReference>
<dbReference type="InterPro" id="IPR001279">
    <property type="entry name" value="Metallo-B-lactamas"/>
</dbReference>
<dbReference type="Gene3D" id="3.60.15.10">
    <property type="entry name" value="Ribonuclease Z/Hydroxyacylglutathione hydrolase-like"/>
    <property type="match status" value="1"/>
</dbReference>
<dbReference type="Proteomes" id="UP000006695">
    <property type="component" value="Chromosome"/>
</dbReference>
<dbReference type="STRING" id="351605.Gura_3400"/>
<organism evidence="4 5">
    <name type="scientific">Geotalea uraniireducens (strain Rf4)</name>
    <name type="common">Geobacter uraniireducens</name>
    <dbReference type="NCBI Taxonomy" id="351605"/>
    <lineage>
        <taxon>Bacteria</taxon>
        <taxon>Pseudomonadati</taxon>
        <taxon>Thermodesulfobacteriota</taxon>
        <taxon>Desulfuromonadia</taxon>
        <taxon>Geobacterales</taxon>
        <taxon>Geobacteraceae</taxon>
        <taxon>Geotalea</taxon>
    </lineage>
</organism>
<feature type="chain" id="PRO_5002683286" evidence="2">
    <location>
        <begin position="24"/>
        <end position="292"/>
    </location>
</feature>
<evidence type="ECO:0000313" key="4">
    <source>
        <dbReference type="EMBL" id="ABQ27556.1"/>
    </source>
</evidence>
<dbReference type="HOGENOM" id="CLU_936152_0_0_7"/>
<dbReference type="GO" id="GO:0017001">
    <property type="term" value="P:antibiotic catabolic process"/>
    <property type="evidence" value="ECO:0007669"/>
    <property type="project" value="UniProtKB-ARBA"/>
</dbReference>
<evidence type="ECO:0000256" key="2">
    <source>
        <dbReference type="SAM" id="SignalP"/>
    </source>
</evidence>
<evidence type="ECO:0000256" key="1">
    <source>
        <dbReference type="ARBA" id="ARBA00005250"/>
    </source>
</evidence>
<name>A5G6Y8_GEOUR</name>
<dbReference type="InterPro" id="IPR050855">
    <property type="entry name" value="NDM-1-like"/>
</dbReference>
<dbReference type="PANTHER" id="PTHR42951">
    <property type="entry name" value="METALLO-BETA-LACTAMASE DOMAIN-CONTAINING"/>
    <property type="match status" value="1"/>
</dbReference>
<feature type="signal peptide" evidence="2">
    <location>
        <begin position="1"/>
        <end position="23"/>
    </location>
</feature>
<dbReference type="RefSeq" id="WP_011940217.1">
    <property type="nucleotide sequence ID" value="NC_009483.1"/>
</dbReference>
<dbReference type="InterPro" id="IPR036866">
    <property type="entry name" value="RibonucZ/Hydroxyglut_hydro"/>
</dbReference>
<proteinExistence type="inferred from homology"/>
<dbReference type="Pfam" id="PF00753">
    <property type="entry name" value="Lactamase_B"/>
    <property type="match status" value="1"/>
</dbReference>
<dbReference type="SMART" id="SM00849">
    <property type="entry name" value="Lactamase_B"/>
    <property type="match status" value="1"/>
</dbReference>
<dbReference type="PANTHER" id="PTHR42951:SF4">
    <property type="entry name" value="ACYL-COENZYME A THIOESTERASE MBLAC2"/>
    <property type="match status" value="1"/>
</dbReference>
<dbReference type="SUPFAM" id="SSF56281">
    <property type="entry name" value="Metallo-hydrolase/oxidoreductase"/>
    <property type="match status" value="1"/>
</dbReference>
<protein>
    <submittedName>
        <fullName evidence="4">Beta-lactamase domain protein</fullName>
    </submittedName>
</protein>
<accession>A5G6Y8</accession>
<keyword evidence="5" id="KW-1185">Reference proteome</keyword>
<dbReference type="KEGG" id="gur:Gura_3400"/>
<dbReference type="OrthoDB" id="5290005at2"/>
<feature type="domain" description="Metallo-beta-lactamase" evidence="3">
    <location>
        <begin position="57"/>
        <end position="223"/>
    </location>
</feature>
<gene>
    <name evidence="4" type="ordered locus">Gura_3400</name>
</gene>
<sequence>MNRLFSFVFLLLIVCLVAMPAPAAINGNNSNNVKNFAVQKVADGVFAAIALPKGKANSNAMIIVANAQVILAGAHFTPEVIKELSAEAAKITTAPLKAVILTHHHRGYNYIDYDFPANVEIITSWQTWRSLKEGYRELKNPVMFFDKGLTLGRGKMTIVLSNTDLGHSEGDVIVYLPEEKVLFTSDLFFYDVDGYMGDGHMREWVLDLEMMEGIDARIVIPGSGKVTNSAGITQFRLFFKDFLTEVLRHVEKGETLEQTKKAFRLPNYEALPGYKIFLNTNVERAYKQLKEK</sequence>
<evidence type="ECO:0000259" key="3">
    <source>
        <dbReference type="SMART" id="SM00849"/>
    </source>
</evidence>
<evidence type="ECO:0000313" key="5">
    <source>
        <dbReference type="Proteomes" id="UP000006695"/>
    </source>
</evidence>
<reference evidence="4 5" key="1">
    <citation type="submission" date="2007-05" db="EMBL/GenBank/DDBJ databases">
        <title>Complete sequence of Geobacter uraniireducens Rf4.</title>
        <authorList>
            <consortium name="US DOE Joint Genome Institute"/>
            <person name="Copeland A."/>
            <person name="Lucas S."/>
            <person name="Lapidus A."/>
            <person name="Barry K."/>
            <person name="Detter J.C."/>
            <person name="Glavina del Rio T."/>
            <person name="Hammon N."/>
            <person name="Israni S."/>
            <person name="Dalin E."/>
            <person name="Tice H."/>
            <person name="Pitluck S."/>
            <person name="Chertkov O."/>
            <person name="Brettin T."/>
            <person name="Bruce D."/>
            <person name="Han C."/>
            <person name="Schmutz J."/>
            <person name="Larimer F."/>
            <person name="Land M."/>
            <person name="Hauser L."/>
            <person name="Kyrpides N."/>
            <person name="Mikhailova N."/>
            <person name="Shelobolina E."/>
            <person name="Aklujkar M."/>
            <person name="Lovley D."/>
            <person name="Richardson P."/>
        </authorList>
    </citation>
    <scope>NUCLEOTIDE SEQUENCE [LARGE SCALE GENOMIC DNA]</scope>
    <source>
        <strain evidence="4 5">Rf4</strain>
    </source>
</reference>